<evidence type="ECO:0000313" key="14">
    <source>
        <dbReference type="Proteomes" id="UP000440732"/>
    </source>
</evidence>
<evidence type="ECO:0000313" key="6">
    <source>
        <dbReference type="EMBL" id="KAE9094688.1"/>
    </source>
</evidence>
<dbReference type="EMBL" id="QXGA01002611">
    <property type="protein sequence ID" value="KAE9094688.1"/>
    <property type="molecule type" value="Genomic_DNA"/>
</dbReference>
<evidence type="ECO:0000313" key="4">
    <source>
        <dbReference type="EMBL" id="KAE8978000.1"/>
    </source>
</evidence>
<sequence>MYWLQLLFQWLALFAKAMSVYERILLSIPVDELEVGYNSVLQEEIQSVYQSVDEISTAFGKLEELWDVVNRLQRDETSTGGHSASLLEVMASTLELKQKLSTKLRETFDVVTQNTKPLQAKRERVGTDVDGRQMKKPKQIEEDSRTIASNARLDPAKADVPPTIRPKKETSSASKRESPPATGRSENAPVPIIPGCIDSLVKEVDGLRLHERLGRIPDVLKTISTSMKHDKCGLLKAEVRNSFKFVRDWVEQSAGQSQELGMYLDYPKAATAYLEVAGRTQLQLSSQVTHDQWKGASDFLYRLETLGVCGCEHHYEARSRKNGAIDPINVFNVLVRQVRIMPFDKRRARMREVCDAFNVAVSVVNRSSQQTARALRAVNTIVLWMINDPREPKLVSIYRQLQGPLDRFTTMISNPTQKTLVRRLSRTLSLRLAGTWNTILPTGAQILQSRVQGVVVQMQSWQLGAVPLSDIGSVMTKIDGIVRCPVIGWAPEKNILLRRCVAGVEEHILLIEKQRPRSVFVAQIAWWGLTAPANEQN</sequence>
<organism evidence="8 13">
    <name type="scientific">Phytophthora fragariae</name>
    <dbReference type="NCBI Taxonomy" id="53985"/>
    <lineage>
        <taxon>Eukaryota</taxon>
        <taxon>Sar</taxon>
        <taxon>Stramenopiles</taxon>
        <taxon>Oomycota</taxon>
        <taxon>Peronosporomycetes</taxon>
        <taxon>Peronosporales</taxon>
        <taxon>Peronosporaceae</taxon>
        <taxon>Phytophthora</taxon>
    </lineage>
</organism>
<feature type="compositionally biased region" description="Basic and acidic residues" evidence="1">
    <location>
        <begin position="120"/>
        <end position="145"/>
    </location>
</feature>
<comment type="caution">
    <text evidence="8">The sequence shown here is derived from an EMBL/GenBank/DDBJ whole genome shotgun (WGS) entry which is preliminary data.</text>
</comment>
<evidence type="ECO:0000313" key="12">
    <source>
        <dbReference type="Proteomes" id="UP000437068"/>
    </source>
</evidence>
<dbReference type="Proteomes" id="UP000437068">
    <property type="component" value="Unassembled WGS sequence"/>
</dbReference>
<dbReference type="EMBL" id="QXGF01000550">
    <property type="protein sequence ID" value="KAE8938560.1"/>
    <property type="molecule type" value="Genomic_DNA"/>
</dbReference>
<evidence type="ECO:0000256" key="1">
    <source>
        <dbReference type="SAM" id="MobiDB-lite"/>
    </source>
</evidence>
<evidence type="ECO:0000313" key="15">
    <source>
        <dbReference type="Proteomes" id="UP000460718"/>
    </source>
</evidence>
<evidence type="ECO:0000313" key="16">
    <source>
        <dbReference type="Proteomes" id="UP000488956"/>
    </source>
</evidence>
<evidence type="ECO:0000313" key="3">
    <source>
        <dbReference type="EMBL" id="KAE8938560.1"/>
    </source>
</evidence>
<evidence type="ECO:0000256" key="2">
    <source>
        <dbReference type="SAM" id="SignalP"/>
    </source>
</evidence>
<dbReference type="EMBL" id="QXGD01002577">
    <property type="protein sequence ID" value="KAE9186845.1"/>
    <property type="molecule type" value="Genomic_DNA"/>
</dbReference>
<dbReference type="Proteomes" id="UP000433483">
    <property type="component" value="Unassembled WGS sequence"/>
</dbReference>
<feature type="compositionally biased region" description="Basic and acidic residues" evidence="1">
    <location>
        <begin position="166"/>
        <end position="178"/>
    </location>
</feature>
<dbReference type="OrthoDB" id="10321792at2759"/>
<dbReference type="EMBL" id="QXGB01002542">
    <property type="protein sequence ID" value="KAE9176989.1"/>
    <property type="molecule type" value="Genomic_DNA"/>
</dbReference>
<evidence type="ECO:0000313" key="11">
    <source>
        <dbReference type="Proteomes" id="UP000433483"/>
    </source>
</evidence>
<evidence type="ECO:0008006" key="17">
    <source>
        <dbReference type="Google" id="ProtNLM"/>
    </source>
</evidence>
<dbReference type="AlphaFoldDB" id="A0A6A3WKW0"/>
<evidence type="ECO:0000313" key="9">
    <source>
        <dbReference type="EMBL" id="KAE9280684.1"/>
    </source>
</evidence>
<keyword evidence="2" id="KW-0732">Signal</keyword>
<proteinExistence type="predicted"/>
<feature type="signal peptide" evidence="2">
    <location>
        <begin position="1"/>
        <end position="19"/>
    </location>
</feature>
<dbReference type="EMBL" id="QXFW01002496">
    <property type="protein sequence ID" value="KAE8978000.1"/>
    <property type="molecule type" value="Genomic_DNA"/>
</dbReference>
<dbReference type="Proteomes" id="UP000429523">
    <property type="component" value="Unassembled WGS sequence"/>
</dbReference>
<keyword evidence="11" id="KW-1185">Reference proteome</keyword>
<evidence type="ECO:0000313" key="5">
    <source>
        <dbReference type="EMBL" id="KAE9075252.1"/>
    </source>
</evidence>
<protein>
    <recommendedName>
        <fullName evidence="17">Dynein heavy chain tail domain-containing protein</fullName>
    </recommendedName>
</protein>
<dbReference type="Proteomes" id="UP000488956">
    <property type="component" value="Unassembled WGS sequence"/>
</dbReference>
<dbReference type="EMBL" id="QXFX01002619">
    <property type="protein sequence ID" value="KAE9075252.1"/>
    <property type="molecule type" value="Genomic_DNA"/>
</dbReference>
<dbReference type="Proteomes" id="UP000440367">
    <property type="component" value="Unassembled WGS sequence"/>
</dbReference>
<dbReference type="Proteomes" id="UP000440732">
    <property type="component" value="Unassembled WGS sequence"/>
</dbReference>
<evidence type="ECO:0000313" key="7">
    <source>
        <dbReference type="EMBL" id="KAE9176989.1"/>
    </source>
</evidence>
<dbReference type="EMBL" id="QXGE01002585">
    <property type="protein sequence ID" value="KAE9280684.1"/>
    <property type="molecule type" value="Genomic_DNA"/>
</dbReference>
<evidence type="ECO:0000313" key="8">
    <source>
        <dbReference type="EMBL" id="KAE9186845.1"/>
    </source>
</evidence>
<feature type="region of interest" description="Disordered" evidence="1">
    <location>
        <begin position="115"/>
        <end position="190"/>
    </location>
</feature>
<accession>A0A6A3WKW0</accession>
<reference evidence="10 11" key="1">
    <citation type="submission" date="2018-08" db="EMBL/GenBank/DDBJ databases">
        <title>Genomic investigation of the strawberry pathogen Phytophthora fragariae indicates pathogenicity is determined by transcriptional variation in three key races.</title>
        <authorList>
            <person name="Adams T.M."/>
            <person name="Armitage A.D."/>
            <person name="Sobczyk M.K."/>
            <person name="Bates H.J."/>
            <person name="Dunwell J.M."/>
            <person name="Nellist C.F."/>
            <person name="Harrison R.J."/>
        </authorList>
    </citation>
    <scope>NUCLEOTIDE SEQUENCE [LARGE SCALE GENOMIC DNA]</scope>
    <source>
        <strain evidence="9 12">A4</strain>
        <strain evidence="8 13">BC-1</strain>
        <strain evidence="7 11">NOV-27</strain>
        <strain evidence="6 14">NOV-5</strain>
        <strain evidence="3 10">NOV-9</strain>
        <strain evidence="5 16">ONT-3</strain>
        <strain evidence="4 15">SCRP245</strain>
    </source>
</reference>
<feature type="chain" id="PRO_5036380808" description="Dynein heavy chain tail domain-containing protein" evidence="2">
    <location>
        <begin position="20"/>
        <end position="537"/>
    </location>
</feature>
<evidence type="ECO:0000313" key="13">
    <source>
        <dbReference type="Proteomes" id="UP000440367"/>
    </source>
</evidence>
<evidence type="ECO:0000313" key="10">
    <source>
        <dbReference type="Proteomes" id="UP000429523"/>
    </source>
</evidence>
<name>A0A6A3WKW0_9STRA</name>
<gene>
    <name evidence="9" type="ORF">PF001_g24116</name>
    <name evidence="8" type="ORF">PF002_g25760</name>
    <name evidence="7" type="ORF">PF005_g24685</name>
    <name evidence="6" type="ORF">PF006_g24160</name>
    <name evidence="3" type="ORF">PF009_g11559</name>
    <name evidence="5" type="ORF">PF010_g24373</name>
    <name evidence="4" type="ORF">PF011_g23426</name>
</gene>
<dbReference type="Proteomes" id="UP000460718">
    <property type="component" value="Unassembled WGS sequence"/>
</dbReference>